<organism evidence="2">
    <name type="scientific">bioreactor metagenome</name>
    <dbReference type="NCBI Taxonomy" id="1076179"/>
    <lineage>
        <taxon>unclassified sequences</taxon>
        <taxon>metagenomes</taxon>
        <taxon>ecological metagenomes</taxon>
    </lineage>
</organism>
<reference evidence="2" key="1">
    <citation type="submission" date="2019-08" db="EMBL/GenBank/DDBJ databases">
        <authorList>
            <person name="Kucharzyk K."/>
            <person name="Murdoch R.W."/>
            <person name="Higgins S."/>
            <person name="Loffler F."/>
        </authorList>
    </citation>
    <scope>NUCLEOTIDE SEQUENCE</scope>
</reference>
<dbReference type="Gene3D" id="3.40.50.300">
    <property type="entry name" value="P-loop containing nucleotide triphosphate hydrolases"/>
    <property type="match status" value="1"/>
</dbReference>
<comment type="caution">
    <text evidence="2">The sequence shown here is derived from an EMBL/GenBank/DDBJ whole genome shotgun (WGS) entry which is preliminary data.</text>
</comment>
<evidence type="ECO:0000313" key="2">
    <source>
        <dbReference type="EMBL" id="MPM86876.1"/>
    </source>
</evidence>
<name>A0A645DBQ3_9ZZZZ</name>
<protein>
    <recommendedName>
        <fullName evidence="1">ATPase AAA-type core domain-containing protein</fullName>
    </recommendedName>
</protein>
<dbReference type="EMBL" id="VSSQ01034814">
    <property type="protein sequence ID" value="MPM86876.1"/>
    <property type="molecule type" value="Genomic_DNA"/>
</dbReference>
<proteinExistence type="predicted"/>
<feature type="domain" description="ATPase AAA-type core" evidence="1">
    <location>
        <begin position="22"/>
        <end position="194"/>
    </location>
</feature>
<dbReference type="InterPro" id="IPR003959">
    <property type="entry name" value="ATPase_AAA_core"/>
</dbReference>
<evidence type="ECO:0000259" key="1">
    <source>
        <dbReference type="Pfam" id="PF13304"/>
    </source>
</evidence>
<dbReference type="SUPFAM" id="SSF52540">
    <property type="entry name" value="P-loop containing nucleoside triphosphate hydrolases"/>
    <property type="match status" value="1"/>
</dbReference>
<dbReference type="Pfam" id="PF13304">
    <property type="entry name" value="AAA_21"/>
    <property type="match status" value="1"/>
</dbReference>
<accession>A0A645DBQ3</accession>
<sequence length="255" mass="29879">MSFFAARDKVNVSIPIIDAAKDWIKNKFMPIVEPQSRMFNFAENQMLIEQDIKSYLLDFVREADFNIVDVNTQTEKEEIPQDVIDLFLSRNDLTDKEKEDLTKDRFVSTPKTNFIHKVQNNRGEETYVLPEELQSEGTKRIFGIEAAIYKLLQKEGLLSIDEIETSLHPQLLRFLLLNFLRKKSRAQLLITTHYDPLLDEIDEIFRKDSVWFTEKTSSGHTEVYSLIDFKGLNRLTSIQKAYNYRRFGAFPNINL</sequence>
<dbReference type="AlphaFoldDB" id="A0A645DBQ3"/>
<dbReference type="GO" id="GO:0016887">
    <property type="term" value="F:ATP hydrolysis activity"/>
    <property type="evidence" value="ECO:0007669"/>
    <property type="project" value="InterPro"/>
</dbReference>
<dbReference type="InterPro" id="IPR027417">
    <property type="entry name" value="P-loop_NTPase"/>
</dbReference>
<dbReference type="PANTHER" id="PTHR40396:SF1">
    <property type="entry name" value="ATPASE AAA-TYPE CORE DOMAIN-CONTAINING PROTEIN"/>
    <property type="match status" value="1"/>
</dbReference>
<dbReference type="GO" id="GO:0005524">
    <property type="term" value="F:ATP binding"/>
    <property type="evidence" value="ECO:0007669"/>
    <property type="project" value="InterPro"/>
</dbReference>
<dbReference type="PANTHER" id="PTHR40396">
    <property type="entry name" value="ATPASE-LIKE PROTEIN"/>
    <property type="match status" value="1"/>
</dbReference>
<gene>
    <name evidence="2" type="ORF">SDC9_133968</name>
</gene>